<evidence type="ECO:0000256" key="3">
    <source>
        <dbReference type="ARBA" id="ARBA00022692"/>
    </source>
</evidence>
<evidence type="ECO:0000256" key="5">
    <source>
        <dbReference type="ARBA" id="ARBA00022989"/>
    </source>
</evidence>
<name>A0A5A8DDX4_CAFRO</name>
<dbReference type="GO" id="GO:0004252">
    <property type="term" value="F:serine-type endopeptidase activity"/>
    <property type="evidence" value="ECO:0007669"/>
    <property type="project" value="InterPro"/>
</dbReference>
<dbReference type="Proteomes" id="UP000323011">
    <property type="component" value="Unassembled WGS sequence"/>
</dbReference>
<evidence type="ECO:0000313" key="10">
    <source>
        <dbReference type="EMBL" id="KAA0163448.1"/>
    </source>
</evidence>
<dbReference type="OrthoDB" id="418595at2759"/>
<dbReference type="InterPro" id="IPR022764">
    <property type="entry name" value="Peptidase_S54_rhomboid_dom"/>
</dbReference>
<evidence type="ECO:0000256" key="1">
    <source>
        <dbReference type="ARBA" id="ARBA00004141"/>
    </source>
</evidence>
<organism evidence="10 14">
    <name type="scientific">Cafeteria roenbergensis</name>
    <name type="common">Marine flagellate</name>
    <dbReference type="NCBI Taxonomy" id="33653"/>
    <lineage>
        <taxon>Eukaryota</taxon>
        <taxon>Sar</taxon>
        <taxon>Stramenopiles</taxon>
        <taxon>Bigyra</taxon>
        <taxon>Opalozoa</taxon>
        <taxon>Bicosoecida</taxon>
        <taxon>Cafeteriaceae</taxon>
        <taxon>Cafeteria</taxon>
    </lineage>
</organism>
<dbReference type="InterPro" id="IPR050925">
    <property type="entry name" value="Rhomboid_protease_S54"/>
</dbReference>
<dbReference type="Gene3D" id="1.20.1540.10">
    <property type="entry name" value="Rhomboid-like"/>
    <property type="match status" value="1"/>
</dbReference>
<feature type="transmembrane region" description="Helical" evidence="7">
    <location>
        <begin position="183"/>
        <end position="202"/>
    </location>
</feature>
<feature type="transmembrane region" description="Helical" evidence="7">
    <location>
        <begin position="90"/>
        <end position="110"/>
    </location>
</feature>
<dbReference type="InterPro" id="IPR035952">
    <property type="entry name" value="Rhomboid-like_sf"/>
</dbReference>
<dbReference type="PANTHER" id="PTHR43731">
    <property type="entry name" value="RHOMBOID PROTEASE"/>
    <property type="match status" value="1"/>
</dbReference>
<evidence type="ECO:0000259" key="8">
    <source>
        <dbReference type="Pfam" id="PF01694"/>
    </source>
</evidence>
<dbReference type="SUPFAM" id="SSF144091">
    <property type="entry name" value="Rhomboid-like"/>
    <property type="match status" value="1"/>
</dbReference>
<evidence type="ECO:0000256" key="6">
    <source>
        <dbReference type="ARBA" id="ARBA00023136"/>
    </source>
</evidence>
<evidence type="ECO:0000313" key="9">
    <source>
        <dbReference type="EMBL" id="KAA0153683.1"/>
    </source>
</evidence>
<evidence type="ECO:0000256" key="4">
    <source>
        <dbReference type="ARBA" id="ARBA00022801"/>
    </source>
</evidence>
<feature type="domain" description="Peptidase S54 rhomboid" evidence="8">
    <location>
        <begin position="81"/>
        <end position="231"/>
    </location>
</feature>
<dbReference type="EMBL" id="VLTN01000015">
    <property type="protein sequence ID" value="KAA0153683.1"/>
    <property type="molecule type" value="Genomic_DNA"/>
</dbReference>
<dbReference type="AlphaFoldDB" id="A0A5A8DDX4"/>
<evidence type="ECO:0000256" key="7">
    <source>
        <dbReference type="SAM" id="Phobius"/>
    </source>
</evidence>
<proteinExistence type="inferred from homology"/>
<protein>
    <recommendedName>
        <fullName evidence="8">Peptidase S54 rhomboid domain-containing protein</fullName>
    </recommendedName>
</protein>
<keyword evidence="6 7" id="KW-0472">Membrane</keyword>
<dbReference type="EMBL" id="VLTO01000044">
    <property type="protein sequence ID" value="KAA0172716.1"/>
    <property type="molecule type" value="Genomic_DNA"/>
</dbReference>
<reference evidence="12 13" key="1">
    <citation type="submission" date="2019-07" db="EMBL/GenBank/DDBJ databases">
        <title>Genomes of Cafeteria roenbergensis.</title>
        <authorList>
            <person name="Fischer M.G."/>
            <person name="Hackl T."/>
            <person name="Roman M."/>
        </authorList>
    </citation>
    <scope>NUCLEOTIDE SEQUENCE [LARGE SCALE GENOMIC DNA]</scope>
    <source>
        <strain evidence="9 13">BVI</strain>
        <strain evidence="10 14">Cflag</strain>
        <strain evidence="11 12">E4-10P</strain>
    </source>
</reference>
<dbReference type="Pfam" id="PF01694">
    <property type="entry name" value="Rhomboid"/>
    <property type="match status" value="1"/>
</dbReference>
<keyword evidence="5 7" id="KW-1133">Transmembrane helix</keyword>
<dbReference type="GO" id="GO:0016020">
    <property type="term" value="C:membrane"/>
    <property type="evidence" value="ECO:0007669"/>
    <property type="project" value="UniProtKB-SubCell"/>
</dbReference>
<keyword evidence="13" id="KW-1185">Reference proteome</keyword>
<dbReference type="Proteomes" id="UP000325113">
    <property type="component" value="Unassembled WGS sequence"/>
</dbReference>
<comment type="caution">
    <text evidence="10">The sequence shown here is derived from an EMBL/GenBank/DDBJ whole genome shotgun (WGS) entry which is preliminary data.</text>
</comment>
<dbReference type="PANTHER" id="PTHR43731:SF14">
    <property type="entry name" value="PRESENILIN-ASSOCIATED RHOMBOID-LIKE PROTEIN, MITOCHONDRIAL"/>
    <property type="match status" value="1"/>
</dbReference>
<keyword evidence="4" id="KW-0378">Hydrolase</keyword>
<evidence type="ECO:0000313" key="13">
    <source>
        <dbReference type="Proteomes" id="UP000323011"/>
    </source>
</evidence>
<dbReference type="Proteomes" id="UP000322899">
    <property type="component" value="Unassembled WGS sequence"/>
</dbReference>
<gene>
    <name evidence="11" type="ORF">FNF27_05816</name>
    <name evidence="9" type="ORF">FNF29_03071</name>
    <name evidence="10" type="ORF">FNF31_02842</name>
</gene>
<dbReference type="OMA" id="IYIMAIV"/>
<dbReference type="EMBL" id="VLTM01000022">
    <property type="protein sequence ID" value="KAA0163448.1"/>
    <property type="molecule type" value="Genomic_DNA"/>
</dbReference>
<sequence>MAPRIRVRTHGAKERLFGKRGRVIRVGRPEGQGGPDAEAKAVMFVLVGSNIAVFFMMQGNVNSDFVLKHLTVSYDGVVNHGRYHTLLTSAFMHGSVGHLAGNLISLYFLAPPALALLGAPGFLAMYLSAAVLGGAAQLAATRSAMSSYPQESGMLARRPALGASGAVNSAIACSILASPTTTYYLFFAIPMPAWLLGCLLLARDLQGSQDHRSSTGHATHLMGAAVGALWFAAHRSGISI</sequence>
<feature type="transmembrane region" description="Helical" evidence="7">
    <location>
        <begin position="116"/>
        <end position="139"/>
    </location>
</feature>
<accession>A0A5A8DDX4</accession>
<evidence type="ECO:0000256" key="2">
    <source>
        <dbReference type="ARBA" id="ARBA00009045"/>
    </source>
</evidence>
<keyword evidence="3 7" id="KW-0812">Transmembrane</keyword>
<comment type="subcellular location">
    <subcellularLocation>
        <location evidence="1">Membrane</location>
        <topology evidence="1">Multi-pass membrane protein</topology>
    </subcellularLocation>
</comment>
<evidence type="ECO:0000313" key="14">
    <source>
        <dbReference type="Proteomes" id="UP000325113"/>
    </source>
</evidence>
<comment type="similarity">
    <text evidence="2">Belongs to the peptidase S54 family.</text>
</comment>
<evidence type="ECO:0000313" key="11">
    <source>
        <dbReference type="EMBL" id="KAA0172716.1"/>
    </source>
</evidence>
<evidence type="ECO:0000313" key="12">
    <source>
        <dbReference type="Proteomes" id="UP000322899"/>
    </source>
</evidence>